<dbReference type="Gene3D" id="1.10.150.130">
    <property type="match status" value="1"/>
</dbReference>
<evidence type="ECO:0000259" key="7">
    <source>
        <dbReference type="PROSITE" id="PS51898"/>
    </source>
</evidence>
<keyword evidence="10" id="KW-1185">Reference proteome</keyword>
<dbReference type="Pfam" id="PF13495">
    <property type="entry name" value="Phage_int_SAM_4"/>
    <property type="match status" value="1"/>
</dbReference>
<gene>
    <name evidence="9" type="ORF">ISALK_01995</name>
</gene>
<evidence type="ECO:0000259" key="8">
    <source>
        <dbReference type="PROSITE" id="PS51900"/>
    </source>
</evidence>
<feature type="domain" description="Core-binding (CB)" evidence="8">
    <location>
        <begin position="1"/>
        <end position="76"/>
    </location>
</feature>
<dbReference type="PANTHER" id="PTHR30349">
    <property type="entry name" value="PHAGE INTEGRASE-RELATED"/>
    <property type="match status" value="1"/>
</dbReference>
<dbReference type="GO" id="GO:0006310">
    <property type="term" value="P:DNA recombination"/>
    <property type="evidence" value="ECO:0007669"/>
    <property type="project" value="UniProtKB-KW"/>
</dbReference>
<dbReference type="InterPro" id="IPR044068">
    <property type="entry name" value="CB"/>
</dbReference>
<dbReference type="PROSITE" id="PS51900">
    <property type="entry name" value="CB"/>
    <property type="match status" value="1"/>
</dbReference>
<dbReference type="SUPFAM" id="SSF56349">
    <property type="entry name" value="DNA breaking-rejoining enzymes"/>
    <property type="match status" value="1"/>
</dbReference>
<dbReference type="InterPro" id="IPR002104">
    <property type="entry name" value="Integrase_catalytic"/>
</dbReference>
<dbReference type="PANTHER" id="PTHR30349:SF41">
    <property type="entry name" value="INTEGRASE_RECOMBINASE PROTEIN MJ0367-RELATED"/>
    <property type="match status" value="1"/>
</dbReference>
<comment type="function">
    <text evidence="1">Site-specific tyrosine recombinase, which acts by catalyzing the cutting and rejoining of the recombining DNA molecules.</text>
</comment>
<evidence type="ECO:0000256" key="6">
    <source>
        <dbReference type="PROSITE-ProRule" id="PRU01248"/>
    </source>
</evidence>
<evidence type="ECO:0008006" key="11">
    <source>
        <dbReference type="Google" id="ProtNLM"/>
    </source>
</evidence>
<accession>A0AA43XI59</accession>
<dbReference type="InterPro" id="IPR011010">
    <property type="entry name" value="DNA_brk_join_enz"/>
</dbReference>
<dbReference type="Gene3D" id="1.10.443.10">
    <property type="entry name" value="Intergrase catalytic core"/>
    <property type="match status" value="1"/>
</dbReference>
<dbReference type="PROSITE" id="PS51898">
    <property type="entry name" value="TYR_RECOMBINASE"/>
    <property type="match status" value="1"/>
</dbReference>
<dbReference type="Pfam" id="PF00589">
    <property type="entry name" value="Phage_integrase"/>
    <property type="match status" value="1"/>
</dbReference>
<organism evidence="9 10">
    <name type="scientific">Isachenkonia alkalipeptolytica</name>
    <dbReference type="NCBI Taxonomy" id="2565777"/>
    <lineage>
        <taxon>Bacteria</taxon>
        <taxon>Bacillati</taxon>
        <taxon>Bacillota</taxon>
        <taxon>Clostridia</taxon>
        <taxon>Eubacteriales</taxon>
        <taxon>Clostridiaceae</taxon>
        <taxon>Isachenkonia</taxon>
    </lineage>
</organism>
<dbReference type="CDD" id="cd00397">
    <property type="entry name" value="DNA_BRE_C"/>
    <property type="match status" value="1"/>
</dbReference>
<keyword evidence="3" id="KW-0229">DNA integration</keyword>
<proteinExistence type="inferred from homology"/>
<dbReference type="AlphaFoldDB" id="A0AA43XI59"/>
<evidence type="ECO:0000256" key="4">
    <source>
        <dbReference type="ARBA" id="ARBA00023125"/>
    </source>
</evidence>
<feature type="domain" description="Tyr recombinase" evidence="7">
    <location>
        <begin position="102"/>
        <end position="308"/>
    </location>
</feature>
<evidence type="ECO:0000256" key="5">
    <source>
        <dbReference type="ARBA" id="ARBA00023172"/>
    </source>
</evidence>
<evidence type="ECO:0000256" key="2">
    <source>
        <dbReference type="ARBA" id="ARBA00008857"/>
    </source>
</evidence>
<dbReference type="GO" id="GO:0003677">
    <property type="term" value="F:DNA binding"/>
    <property type="evidence" value="ECO:0007669"/>
    <property type="project" value="UniProtKB-UniRule"/>
</dbReference>
<comment type="caution">
    <text evidence="9">The sequence shown here is derived from an EMBL/GenBank/DDBJ whole genome shotgun (WGS) entry which is preliminary data.</text>
</comment>
<reference evidence="9 10" key="1">
    <citation type="submission" date="2019-04" db="EMBL/GenBank/DDBJ databases">
        <title>Isachenkonia alkalipeptolytica gen. nov. sp. nov. a new anaerobic, alkiliphilic organothrophic bacterium capable to reduce synthesized ferrihydrite isolated from a soda lake.</title>
        <authorList>
            <person name="Toshchakov S.V."/>
            <person name="Zavarzina D.G."/>
            <person name="Zhilina T.N."/>
            <person name="Kostrikina N.A."/>
            <person name="Kublanov I.V."/>
        </authorList>
    </citation>
    <scope>NUCLEOTIDE SEQUENCE [LARGE SCALE GENOMIC DNA]</scope>
    <source>
        <strain evidence="9 10">Z-1701</strain>
    </source>
</reference>
<dbReference type="RefSeq" id="WP_160718576.1">
    <property type="nucleotide sequence ID" value="NZ_SUMG01000002.1"/>
</dbReference>
<keyword evidence="5" id="KW-0233">DNA recombination</keyword>
<protein>
    <recommendedName>
        <fullName evidence="11">Tyrosine-type recombinase/integrase</fullName>
    </recommendedName>
</protein>
<dbReference type="GO" id="GO:0015074">
    <property type="term" value="P:DNA integration"/>
    <property type="evidence" value="ECO:0007669"/>
    <property type="project" value="UniProtKB-KW"/>
</dbReference>
<dbReference type="InterPro" id="IPR004107">
    <property type="entry name" value="Integrase_SAM-like_N"/>
</dbReference>
<dbReference type="InterPro" id="IPR050090">
    <property type="entry name" value="Tyrosine_recombinase_XerCD"/>
</dbReference>
<evidence type="ECO:0000313" key="9">
    <source>
        <dbReference type="EMBL" id="NBG87263.1"/>
    </source>
</evidence>
<evidence type="ECO:0000256" key="3">
    <source>
        <dbReference type="ARBA" id="ARBA00022908"/>
    </source>
</evidence>
<name>A0AA43XI59_9CLOT</name>
<dbReference type="InterPro" id="IPR013762">
    <property type="entry name" value="Integrase-like_cat_sf"/>
</dbReference>
<comment type="similarity">
    <text evidence="2">Belongs to the 'phage' integrase family.</text>
</comment>
<evidence type="ECO:0000313" key="10">
    <source>
        <dbReference type="Proteomes" id="UP000449710"/>
    </source>
</evidence>
<keyword evidence="4 6" id="KW-0238">DNA-binding</keyword>
<sequence>MDNDSLIEGFVNRYQGRARKDYRREIVTFQKFTDKNLLAVDKQDIEKYLTELKKKKAATTVQRIYHQLGTFYHELYKAEKIRSNPFFKVEKPKASKQVKKERVPSFQELEELLKVLGEEFSLRDYGMVLLICTTGIRLKEALYTKWSDFLLDRDNNLGLRVRKGTYDRYVKIYPEVWEVLDQYRKEVLRVQEHYWKEDYYIFISRNDREDYRRYPDIIKPVSESWLRPVLVSACEKAKIPLYTAKDLRHANAMYALKLGASPEEIQVQLGWNNKNFVNRYNGVIASLEKSANDYTHRYFTGIIKEKRDKP</sequence>
<evidence type="ECO:0000256" key="1">
    <source>
        <dbReference type="ARBA" id="ARBA00003283"/>
    </source>
</evidence>
<dbReference type="EMBL" id="SUMG01000002">
    <property type="protein sequence ID" value="NBG87263.1"/>
    <property type="molecule type" value="Genomic_DNA"/>
</dbReference>
<dbReference type="InterPro" id="IPR010998">
    <property type="entry name" value="Integrase_recombinase_N"/>
</dbReference>
<dbReference type="Proteomes" id="UP000449710">
    <property type="component" value="Unassembled WGS sequence"/>
</dbReference>